<organism evidence="1 2">
    <name type="scientific">Bugula neritina</name>
    <name type="common">Brown bryozoan</name>
    <name type="synonym">Sertularia neritina</name>
    <dbReference type="NCBI Taxonomy" id="10212"/>
    <lineage>
        <taxon>Eukaryota</taxon>
        <taxon>Metazoa</taxon>
        <taxon>Spiralia</taxon>
        <taxon>Lophotrochozoa</taxon>
        <taxon>Bryozoa</taxon>
        <taxon>Gymnolaemata</taxon>
        <taxon>Cheilostomatida</taxon>
        <taxon>Flustrina</taxon>
        <taxon>Buguloidea</taxon>
        <taxon>Bugulidae</taxon>
        <taxon>Bugula</taxon>
    </lineage>
</organism>
<dbReference type="EMBL" id="VXIV02003349">
    <property type="protein sequence ID" value="KAF6017981.1"/>
    <property type="molecule type" value="Genomic_DNA"/>
</dbReference>
<comment type="caution">
    <text evidence="1">The sequence shown here is derived from an EMBL/GenBank/DDBJ whole genome shotgun (WGS) entry which is preliminary data.</text>
</comment>
<sequence>MSFTPSLSSNYYVDTLDSAKSSNIHSRKKLKGPTLLPAALMNQSLLAVRATIRSSTCYDAMAVIGNPSQQISVETFLYKLDFQQRSIKATSSHCFLIYEKKFAEASCLEQIANSFRK</sequence>
<proteinExistence type="predicted"/>
<dbReference type="AlphaFoldDB" id="A0A7J7IX33"/>
<keyword evidence="2" id="KW-1185">Reference proteome</keyword>
<name>A0A7J7IX33_BUGNE</name>
<reference evidence="1" key="1">
    <citation type="submission" date="2020-06" db="EMBL/GenBank/DDBJ databases">
        <title>Draft genome of Bugula neritina, a colonial animal packing powerful symbionts and potential medicines.</title>
        <authorList>
            <person name="Rayko M."/>
        </authorList>
    </citation>
    <scope>NUCLEOTIDE SEQUENCE [LARGE SCALE GENOMIC DNA]</scope>
    <source>
        <strain evidence="1">Kwan_BN1</strain>
    </source>
</reference>
<dbReference type="Proteomes" id="UP000593567">
    <property type="component" value="Unassembled WGS sequence"/>
</dbReference>
<evidence type="ECO:0000313" key="2">
    <source>
        <dbReference type="Proteomes" id="UP000593567"/>
    </source>
</evidence>
<evidence type="ECO:0000313" key="1">
    <source>
        <dbReference type="EMBL" id="KAF6017981.1"/>
    </source>
</evidence>
<gene>
    <name evidence="1" type="ORF">EB796_023741</name>
</gene>
<protein>
    <submittedName>
        <fullName evidence="1">Uncharacterized protein</fullName>
    </submittedName>
</protein>
<accession>A0A7J7IX33</accession>